<dbReference type="PROSITE" id="PS50985">
    <property type="entry name" value="GRAS"/>
    <property type="match status" value="1"/>
</dbReference>
<keyword evidence="1" id="KW-0805">Transcription regulation</keyword>
<feature type="non-terminal residue" evidence="3">
    <location>
        <position position="1"/>
    </location>
</feature>
<dbReference type="InterPro" id="IPR005202">
    <property type="entry name" value="TF_GRAS"/>
</dbReference>
<organism evidence="3 4">
    <name type="scientific">Taxus chinensis</name>
    <name type="common">Chinese yew</name>
    <name type="synonym">Taxus wallichiana var. chinensis</name>
    <dbReference type="NCBI Taxonomy" id="29808"/>
    <lineage>
        <taxon>Eukaryota</taxon>
        <taxon>Viridiplantae</taxon>
        <taxon>Streptophyta</taxon>
        <taxon>Embryophyta</taxon>
        <taxon>Tracheophyta</taxon>
        <taxon>Spermatophyta</taxon>
        <taxon>Pinopsida</taxon>
        <taxon>Pinidae</taxon>
        <taxon>Conifers II</taxon>
        <taxon>Cupressales</taxon>
        <taxon>Taxaceae</taxon>
        <taxon>Taxus</taxon>
    </lineage>
</organism>
<dbReference type="EMBL" id="JAHRHJ020000009">
    <property type="protein sequence ID" value="KAH9301063.1"/>
    <property type="molecule type" value="Genomic_DNA"/>
</dbReference>
<proteinExistence type="predicted"/>
<name>A0AA38CLI6_TAXCH</name>
<comment type="caution">
    <text evidence="3">The sequence shown here is derived from an EMBL/GenBank/DDBJ whole genome shotgun (WGS) entry which is preliminary data.</text>
</comment>
<dbReference type="Proteomes" id="UP000824469">
    <property type="component" value="Unassembled WGS sequence"/>
</dbReference>
<evidence type="ECO:0008006" key="5">
    <source>
        <dbReference type="Google" id="ProtNLM"/>
    </source>
</evidence>
<sequence length="156" mass="17703">RVGKVDPAALHVRKGDDALAVHWLHHSLYNVTGSDTHTLQFLHRLAPNVVTVVEQEMSYAGSFLTRFVESLHYYSAMFDSLGECFSEDNIERHVVEQQLLSQEIKNILAVGGPARTGEVKFESWRNYLNHSEFRQLPMSGNAFAQAQLLLNMFPCQ</sequence>
<accession>A0AA38CLI6</accession>
<keyword evidence="4" id="KW-1185">Reference proteome</keyword>
<evidence type="ECO:0000256" key="1">
    <source>
        <dbReference type="ARBA" id="ARBA00023015"/>
    </source>
</evidence>
<protein>
    <recommendedName>
        <fullName evidence="5">DELLA protein</fullName>
    </recommendedName>
</protein>
<gene>
    <name evidence="3" type="ORF">KI387_012646</name>
</gene>
<dbReference type="AlphaFoldDB" id="A0AA38CLI6"/>
<reference evidence="3 4" key="1">
    <citation type="journal article" date="2021" name="Nat. Plants">
        <title>The Taxus genome provides insights into paclitaxel biosynthesis.</title>
        <authorList>
            <person name="Xiong X."/>
            <person name="Gou J."/>
            <person name="Liao Q."/>
            <person name="Li Y."/>
            <person name="Zhou Q."/>
            <person name="Bi G."/>
            <person name="Li C."/>
            <person name="Du R."/>
            <person name="Wang X."/>
            <person name="Sun T."/>
            <person name="Guo L."/>
            <person name="Liang H."/>
            <person name="Lu P."/>
            <person name="Wu Y."/>
            <person name="Zhang Z."/>
            <person name="Ro D.K."/>
            <person name="Shang Y."/>
            <person name="Huang S."/>
            <person name="Yan J."/>
        </authorList>
    </citation>
    <scope>NUCLEOTIDE SEQUENCE [LARGE SCALE GENOMIC DNA]</scope>
    <source>
        <strain evidence="3">Ta-2019</strain>
    </source>
</reference>
<dbReference type="Pfam" id="PF03514">
    <property type="entry name" value="GRAS"/>
    <property type="match status" value="1"/>
</dbReference>
<evidence type="ECO:0000313" key="4">
    <source>
        <dbReference type="Proteomes" id="UP000824469"/>
    </source>
</evidence>
<evidence type="ECO:0000256" key="2">
    <source>
        <dbReference type="ARBA" id="ARBA00023163"/>
    </source>
</evidence>
<dbReference type="PANTHER" id="PTHR31636">
    <property type="entry name" value="OSJNBA0084A10.13 PROTEIN-RELATED"/>
    <property type="match status" value="1"/>
</dbReference>
<keyword evidence="2" id="KW-0804">Transcription</keyword>
<feature type="non-terminal residue" evidence="3">
    <location>
        <position position="156"/>
    </location>
</feature>
<dbReference type="OMA" id="YYAHDII"/>
<evidence type="ECO:0000313" key="3">
    <source>
        <dbReference type="EMBL" id="KAH9301063.1"/>
    </source>
</evidence>